<protein>
    <recommendedName>
        <fullName evidence="4">Terpene synthase</fullName>
    </recommendedName>
</protein>
<evidence type="ECO:0000313" key="3">
    <source>
        <dbReference type="Proteomes" id="UP000646749"/>
    </source>
</evidence>
<evidence type="ECO:0008006" key="4">
    <source>
        <dbReference type="Google" id="ProtNLM"/>
    </source>
</evidence>
<gene>
    <name evidence="2" type="ORF">Pen02_32940</name>
</gene>
<dbReference type="SUPFAM" id="SSF48576">
    <property type="entry name" value="Terpenoid synthases"/>
    <property type="match status" value="1"/>
</dbReference>
<dbReference type="Gene3D" id="1.10.600.10">
    <property type="entry name" value="Farnesyl Diphosphate Synthase"/>
    <property type="match status" value="1"/>
</dbReference>
<evidence type="ECO:0000256" key="1">
    <source>
        <dbReference type="SAM" id="MobiDB-lite"/>
    </source>
</evidence>
<organism evidence="2 3">
    <name type="scientific">Plantactinospora endophytica</name>
    <dbReference type="NCBI Taxonomy" id="673535"/>
    <lineage>
        <taxon>Bacteria</taxon>
        <taxon>Bacillati</taxon>
        <taxon>Actinomycetota</taxon>
        <taxon>Actinomycetes</taxon>
        <taxon>Micromonosporales</taxon>
        <taxon>Micromonosporaceae</taxon>
        <taxon>Plantactinospora</taxon>
    </lineage>
</organism>
<dbReference type="Pfam" id="PF19086">
    <property type="entry name" value="Terpene_syn_C_2"/>
    <property type="match status" value="1"/>
</dbReference>
<keyword evidence="3" id="KW-1185">Reference proteome</keyword>
<dbReference type="Proteomes" id="UP000646749">
    <property type="component" value="Unassembled WGS sequence"/>
</dbReference>
<proteinExistence type="predicted"/>
<feature type="region of interest" description="Disordered" evidence="1">
    <location>
        <begin position="1"/>
        <end position="27"/>
    </location>
</feature>
<reference evidence="2 3" key="1">
    <citation type="submission" date="2021-01" db="EMBL/GenBank/DDBJ databases">
        <title>Whole genome shotgun sequence of Plantactinospora endophytica NBRC 110450.</title>
        <authorList>
            <person name="Komaki H."/>
            <person name="Tamura T."/>
        </authorList>
    </citation>
    <scope>NUCLEOTIDE SEQUENCE [LARGE SCALE GENOMIC DNA]</scope>
    <source>
        <strain evidence="2 3">NBRC 110450</strain>
    </source>
</reference>
<sequence>MNPVPTRPAAPDPVSAPVPAPPQPQPLPIDAAVDTCVTALRLIDRLADWTAANGPPFPAAHVNVFCLSTAFVTPWLDVDTLHLATRIWSWITALDDTVDNHPGDLAELDPILANCRAAAGGARVDAADPIAAALAGIRADLADRSGFATVEPLWRDTVHRLVDGMRYEAVTGRALATGAAPAEPGEYLRHAVHTVGVPMYVTALWAAMPPFDAPALLPALRDAALAVRLANDLRGHARESAEGNLDALRLGLTTEQVRAMVGDLLARCHDRLAPLLAAAFPPAVAVHRMAVWGTRIYQHIDFRSPGGRGPGKDDWQFLDWITGAT</sequence>
<dbReference type="RefSeq" id="WP_203866897.1">
    <property type="nucleotide sequence ID" value="NZ_BONW01000016.1"/>
</dbReference>
<dbReference type="InterPro" id="IPR008949">
    <property type="entry name" value="Isoprenoid_synthase_dom_sf"/>
</dbReference>
<accession>A0ABQ4E0X9</accession>
<dbReference type="EMBL" id="BONW01000016">
    <property type="protein sequence ID" value="GIG88358.1"/>
    <property type="molecule type" value="Genomic_DNA"/>
</dbReference>
<evidence type="ECO:0000313" key="2">
    <source>
        <dbReference type="EMBL" id="GIG88358.1"/>
    </source>
</evidence>
<name>A0ABQ4E0X9_9ACTN</name>
<comment type="caution">
    <text evidence="2">The sequence shown here is derived from an EMBL/GenBank/DDBJ whole genome shotgun (WGS) entry which is preliminary data.</text>
</comment>